<dbReference type="STRING" id="307972.A0A2G8L1W1"/>
<evidence type="ECO:0000256" key="2">
    <source>
        <dbReference type="SAM" id="Phobius"/>
    </source>
</evidence>
<proteinExistence type="predicted"/>
<dbReference type="GO" id="GO:0016255">
    <property type="term" value="P:attachment of GPI anchor to protein"/>
    <property type="evidence" value="ECO:0007669"/>
    <property type="project" value="InterPro"/>
</dbReference>
<reference evidence="3 4" key="1">
    <citation type="journal article" date="2017" name="PLoS Biol.">
        <title>The sea cucumber genome provides insights into morphological evolution and visceral regeneration.</title>
        <authorList>
            <person name="Zhang X."/>
            <person name="Sun L."/>
            <person name="Yuan J."/>
            <person name="Sun Y."/>
            <person name="Gao Y."/>
            <person name="Zhang L."/>
            <person name="Li S."/>
            <person name="Dai H."/>
            <person name="Hamel J.F."/>
            <person name="Liu C."/>
            <person name="Yu Y."/>
            <person name="Liu S."/>
            <person name="Lin W."/>
            <person name="Guo K."/>
            <person name="Jin S."/>
            <person name="Xu P."/>
            <person name="Storey K.B."/>
            <person name="Huan P."/>
            <person name="Zhang T."/>
            <person name="Zhou Y."/>
            <person name="Zhang J."/>
            <person name="Lin C."/>
            <person name="Li X."/>
            <person name="Xing L."/>
            <person name="Huo D."/>
            <person name="Sun M."/>
            <person name="Wang L."/>
            <person name="Mercier A."/>
            <person name="Li F."/>
            <person name="Yang H."/>
            <person name="Xiang J."/>
        </authorList>
    </citation>
    <scope>NUCLEOTIDE SEQUENCE [LARGE SCALE GENOMIC DNA]</scope>
    <source>
        <strain evidence="3">Shaxun</strain>
        <tissue evidence="3">Muscle</tissue>
    </source>
</reference>
<sequence>MFAVLGDSFHVACQHYDLFPKAVGQIIESHDVKELHLSLTQGLWRHDKWGYPVRSSPPGAELWAWFNETPARSIDESWANLVNSLSGLFCASLNFIDATNTVVPNLSFRPSGVVRGDERPDQDSVRYASLPKENVCTENLTPWQKLLPCNSKAGLSTLLNAIRLYNAHYHTLTVDVQPVCQSYPACTSTVLRLTQSISVVFRPTLNAGHQQWSLQSLFDRPLKGPCPLAVKSYIHVDISNESISLDYTLNPPPSKVTSDDHGKVASYDVAEMTQGGKANPPTLHAHRFIAGYGQENGGITCMIYNNDISNAVDVVYMETLPWYVRLYLHTMKIKTENGTDVKPDMLRFVPGRDRGRPYLLELMFTLPPASVITFSIQFDRAFLKWTEYPPDANIGFYLGISIQKHMFIVKVCSHQCQFTIFCQFYNSTAAPRCILAIKFKQFPRVEQFIRIYTEPLLLQLPLPDFSMPYNVICLVCTVFAIAFGSIHNLTTRRLDYEKKKETIWMKVKRRIPFLGKKEKKDSKESKEEKKEDGRARDASSTNEDATGDAGRTKEDVAKGTKVD</sequence>
<comment type="caution">
    <text evidence="3">The sequence shown here is derived from an EMBL/GenBank/DDBJ whole genome shotgun (WGS) entry which is preliminary data.</text>
</comment>
<keyword evidence="2" id="KW-0472">Membrane</keyword>
<protein>
    <submittedName>
        <fullName evidence="3">Putative GPI transamidase component PIG-T-like</fullName>
    </submittedName>
</protein>
<feature type="compositionally biased region" description="Basic and acidic residues" evidence="1">
    <location>
        <begin position="550"/>
        <end position="563"/>
    </location>
</feature>
<keyword evidence="2" id="KW-0812">Transmembrane</keyword>
<dbReference type="Pfam" id="PF04113">
    <property type="entry name" value="Gpi16"/>
    <property type="match status" value="2"/>
</dbReference>
<feature type="transmembrane region" description="Helical" evidence="2">
    <location>
        <begin position="467"/>
        <end position="490"/>
    </location>
</feature>
<dbReference type="InterPro" id="IPR007245">
    <property type="entry name" value="PIG-T"/>
</dbReference>
<dbReference type="GO" id="GO:0042765">
    <property type="term" value="C:GPI-anchor transamidase complex"/>
    <property type="evidence" value="ECO:0007669"/>
    <property type="project" value="InterPro"/>
</dbReference>
<keyword evidence="2" id="KW-1133">Transmembrane helix</keyword>
<evidence type="ECO:0000313" key="3">
    <source>
        <dbReference type="EMBL" id="PIK54259.1"/>
    </source>
</evidence>
<evidence type="ECO:0000256" key="1">
    <source>
        <dbReference type="SAM" id="MobiDB-lite"/>
    </source>
</evidence>
<gene>
    <name evidence="3" type="ORF">BSL78_08832</name>
</gene>
<evidence type="ECO:0000313" key="4">
    <source>
        <dbReference type="Proteomes" id="UP000230750"/>
    </source>
</evidence>
<accession>A0A2G8L1W1</accession>
<dbReference type="EMBL" id="MRZV01000256">
    <property type="protein sequence ID" value="PIK54259.1"/>
    <property type="molecule type" value="Genomic_DNA"/>
</dbReference>
<dbReference type="AlphaFoldDB" id="A0A2G8L1W1"/>
<dbReference type="PANTHER" id="PTHR12959:SF11">
    <property type="entry name" value="GPI TRANSAMIDASE COMPONENT PIG-T"/>
    <property type="match status" value="1"/>
</dbReference>
<dbReference type="PANTHER" id="PTHR12959">
    <property type="entry name" value="GPI TRANSAMIDASE COMPONENT PIG-T-RELATED"/>
    <property type="match status" value="1"/>
</dbReference>
<feature type="compositionally biased region" description="Basic and acidic residues" evidence="1">
    <location>
        <begin position="515"/>
        <end position="537"/>
    </location>
</feature>
<dbReference type="Proteomes" id="UP000230750">
    <property type="component" value="Unassembled WGS sequence"/>
</dbReference>
<keyword evidence="4" id="KW-1185">Reference proteome</keyword>
<name>A0A2G8L1W1_STIJA</name>
<dbReference type="OrthoDB" id="331263at2759"/>
<organism evidence="3 4">
    <name type="scientific">Stichopus japonicus</name>
    <name type="common">Sea cucumber</name>
    <dbReference type="NCBI Taxonomy" id="307972"/>
    <lineage>
        <taxon>Eukaryota</taxon>
        <taxon>Metazoa</taxon>
        <taxon>Echinodermata</taxon>
        <taxon>Eleutherozoa</taxon>
        <taxon>Echinozoa</taxon>
        <taxon>Holothuroidea</taxon>
        <taxon>Aspidochirotacea</taxon>
        <taxon>Aspidochirotida</taxon>
        <taxon>Stichopodidae</taxon>
        <taxon>Apostichopus</taxon>
    </lineage>
</organism>
<feature type="region of interest" description="Disordered" evidence="1">
    <location>
        <begin position="515"/>
        <end position="563"/>
    </location>
</feature>